<organism evidence="4 5">
    <name type="scientific">Cymbomonas tetramitiformis</name>
    <dbReference type="NCBI Taxonomy" id="36881"/>
    <lineage>
        <taxon>Eukaryota</taxon>
        <taxon>Viridiplantae</taxon>
        <taxon>Chlorophyta</taxon>
        <taxon>Pyramimonadophyceae</taxon>
        <taxon>Pyramimonadales</taxon>
        <taxon>Pyramimonadaceae</taxon>
        <taxon>Cymbomonas</taxon>
    </lineage>
</organism>
<dbReference type="SMART" id="SM00202">
    <property type="entry name" value="SR"/>
    <property type="match status" value="1"/>
</dbReference>
<evidence type="ECO:0000259" key="3">
    <source>
        <dbReference type="PROSITE" id="PS50287"/>
    </source>
</evidence>
<keyword evidence="1" id="KW-1015">Disulfide bond</keyword>
<evidence type="ECO:0000313" key="4">
    <source>
        <dbReference type="EMBL" id="KAK3261641.1"/>
    </source>
</evidence>
<reference evidence="4 5" key="1">
    <citation type="journal article" date="2015" name="Genome Biol. Evol.">
        <title>Comparative Genomics of a Bacterivorous Green Alga Reveals Evolutionary Causalities and Consequences of Phago-Mixotrophic Mode of Nutrition.</title>
        <authorList>
            <person name="Burns J.A."/>
            <person name="Paasch A."/>
            <person name="Narechania A."/>
            <person name="Kim E."/>
        </authorList>
    </citation>
    <scope>NUCLEOTIDE SEQUENCE [LARGE SCALE GENOMIC DNA]</scope>
    <source>
        <strain evidence="4 5">PLY_AMNH</strain>
    </source>
</reference>
<proteinExistence type="predicted"/>
<feature type="compositionally biased region" description="Pro residues" evidence="2">
    <location>
        <begin position="237"/>
        <end position="247"/>
    </location>
</feature>
<dbReference type="PANTHER" id="PTHR48071">
    <property type="entry name" value="SRCR DOMAIN-CONTAINING PROTEIN"/>
    <property type="match status" value="1"/>
</dbReference>
<dbReference type="Gene3D" id="3.10.250.10">
    <property type="entry name" value="SRCR-like domain"/>
    <property type="match status" value="1"/>
</dbReference>
<dbReference type="AlphaFoldDB" id="A0AAE0FKT5"/>
<feature type="compositionally biased region" description="Pro residues" evidence="2">
    <location>
        <begin position="89"/>
        <end position="101"/>
    </location>
</feature>
<name>A0AAE0FKT5_9CHLO</name>
<dbReference type="EMBL" id="LGRX02016766">
    <property type="protein sequence ID" value="KAK3261641.1"/>
    <property type="molecule type" value="Genomic_DNA"/>
</dbReference>
<comment type="caution">
    <text evidence="4">The sequence shown here is derived from an EMBL/GenBank/DDBJ whole genome shotgun (WGS) entry which is preliminary data.</text>
</comment>
<accession>A0AAE0FKT5</accession>
<dbReference type="PROSITE" id="PS50287">
    <property type="entry name" value="SRCR_2"/>
    <property type="match status" value="1"/>
</dbReference>
<feature type="non-terminal residue" evidence="4">
    <location>
        <position position="882"/>
    </location>
</feature>
<evidence type="ECO:0000256" key="1">
    <source>
        <dbReference type="ARBA" id="ARBA00023157"/>
    </source>
</evidence>
<keyword evidence="5" id="KW-1185">Reference proteome</keyword>
<evidence type="ECO:0000256" key="2">
    <source>
        <dbReference type="SAM" id="MobiDB-lite"/>
    </source>
</evidence>
<feature type="compositionally biased region" description="Pro residues" evidence="2">
    <location>
        <begin position="216"/>
        <end position="228"/>
    </location>
</feature>
<dbReference type="InterPro" id="IPR036772">
    <property type="entry name" value="SRCR-like_dom_sf"/>
</dbReference>
<feature type="domain" description="SRCR" evidence="3">
    <location>
        <begin position="293"/>
        <end position="418"/>
    </location>
</feature>
<feature type="compositionally biased region" description="Basic and acidic residues" evidence="2">
    <location>
        <begin position="1"/>
        <end position="26"/>
    </location>
</feature>
<feature type="region of interest" description="Disordered" evidence="2">
    <location>
        <begin position="1"/>
        <end position="54"/>
    </location>
</feature>
<dbReference type="Proteomes" id="UP001190700">
    <property type="component" value="Unassembled WGS sequence"/>
</dbReference>
<dbReference type="PANTHER" id="PTHR48071:SF18">
    <property type="entry name" value="DELETED IN MALIGNANT BRAIN TUMORS 1 PROTEIN-RELATED"/>
    <property type="match status" value="1"/>
</dbReference>
<feature type="region of interest" description="Disordered" evidence="2">
    <location>
        <begin position="70"/>
        <end position="101"/>
    </location>
</feature>
<gene>
    <name evidence="4" type="ORF">CYMTET_29459</name>
</gene>
<protein>
    <recommendedName>
        <fullName evidence="3">SRCR domain-containing protein</fullName>
    </recommendedName>
</protein>
<dbReference type="Pfam" id="PF00530">
    <property type="entry name" value="SRCR"/>
    <property type="match status" value="1"/>
</dbReference>
<sequence length="882" mass="95886">MAEHRDLPKDNFAEDRKQVYRPKQGDPPKVGTASSSDEAALRGPEELQLSLSGPTILSEHEIFRRTQEVDDYHSPPPAHNLTNHTNHTSPPPSFPTTPPPPDDLVRLVLSLSMTSYTYMIKVYVTESTRPEEPLEMSVQYLLSNAERDIPYHLEDSGSTMAYQGFPETVSVAMRFAYYVPQYEMYNPHTLYLGVHSSSGQYLFSMQRGVQLRAYPPSPPLSPPLPRPLPWRARPFATPDPFPAPPPAKDVHAARGRPLGEVGPSSTASTLPRPPWWEGREMCSVGGAGEEGAGDALGGAGDALWGDGRLEVYHEDRWGTVCDTRELFTDVEASVACRQEGYVGGQLGGAVVHDEVPPPPASAVTEAPIWMGGVNCTGWETVLWGCDFDGWGQAGEGDFAENCTDPVPQLPNCTYVNCSVPEPTNCTTFNATSVNGTYVPESVNCTYVNGTVPEPVNCTVVNCTWPEPMPNCTRRQPVSETCTHEDDVWLQCLMLGQPEDNSSHVLVLETPGAVWPPSKRAPEPASTDLHSAHNLRVSLSRVGFSADTFQIDDEGLIEVSHARYAVDGYRALVMQLLQGNQTADGAASNRSGTPLGMSEDAAMEMRSFVRGGGHMVVLDAGSERSVELVQFLFGWPLRSAPGEAPRSPRESFFVMINTGEGSCASEGLRYILTEELCNAAAATFDLDVDDAIIDNSARKPPMNPYGCYYKSSNGLLWLNMRTENTNYGFDGDRVIFCIHGDEDPGAELTGNETGVVDYPMTAEGANLTISEHLPSIVPAAWNTSLLDSMSLPDGVVPLYGNESINVTAVARAQFGLGHVSLLGFDWYQAPSPWEWNAVLEGVLAHANDTDPVEIFSQPPPPTEPLAMSAYTAVMKISVQADIS</sequence>
<dbReference type="InterPro" id="IPR001190">
    <property type="entry name" value="SRCR"/>
</dbReference>
<feature type="region of interest" description="Disordered" evidence="2">
    <location>
        <begin position="216"/>
        <end position="279"/>
    </location>
</feature>
<dbReference type="SUPFAM" id="SSF56487">
    <property type="entry name" value="SRCR-like"/>
    <property type="match status" value="1"/>
</dbReference>
<evidence type="ECO:0000313" key="5">
    <source>
        <dbReference type="Proteomes" id="UP001190700"/>
    </source>
</evidence>
<dbReference type="GO" id="GO:0016020">
    <property type="term" value="C:membrane"/>
    <property type="evidence" value="ECO:0007669"/>
    <property type="project" value="InterPro"/>
</dbReference>